<gene>
    <name evidence="1" type="ORF">PSON_ATCC_30995.1.T3230003</name>
</gene>
<dbReference type="Proteomes" id="UP000692954">
    <property type="component" value="Unassembled WGS sequence"/>
</dbReference>
<proteinExistence type="predicted"/>
<evidence type="ECO:0000313" key="1">
    <source>
        <dbReference type="EMBL" id="CAD8130742.1"/>
    </source>
</evidence>
<protein>
    <submittedName>
        <fullName evidence="1">Uncharacterized protein</fullName>
    </submittedName>
</protein>
<sequence>MNPQIDYQQSIINDISNIYYLIDKFVKQKTKQFCDKYSTFKKRDNELIYQEALHLDYHMYKVRRWHQIKQKVFYFIQNKNFLNKANLRYRVEIETLTPTIKINYHQIAQLCGGIETQVLQQTQKVNDKSIVSTKQTGVDRSLYLSNNGRSILNFNLKNKTKKQIEVDSGYFGKILRFDSTFTFEPFLKSKKFNHKLKRVHKQKRLIINKRTNENFLNDQELNLIIIGKIEQSQLMQSKKAAFEIFSENSQQKMMQTPTTRIGKLEHIPIMPEQLKTKTFLNQQRILQLQQFNNLQNYRMQRYIFHQNWINLLDFWQLQFQE</sequence>
<dbReference type="EMBL" id="CAJJDN010000323">
    <property type="protein sequence ID" value="CAD8130742.1"/>
    <property type="molecule type" value="Genomic_DNA"/>
</dbReference>
<reference evidence="1" key="1">
    <citation type="submission" date="2021-01" db="EMBL/GenBank/DDBJ databases">
        <authorList>
            <consortium name="Genoscope - CEA"/>
            <person name="William W."/>
        </authorList>
    </citation>
    <scope>NUCLEOTIDE SEQUENCE</scope>
</reference>
<organism evidence="1 2">
    <name type="scientific">Paramecium sonneborni</name>
    <dbReference type="NCBI Taxonomy" id="65129"/>
    <lineage>
        <taxon>Eukaryota</taxon>
        <taxon>Sar</taxon>
        <taxon>Alveolata</taxon>
        <taxon>Ciliophora</taxon>
        <taxon>Intramacronucleata</taxon>
        <taxon>Oligohymenophorea</taxon>
        <taxon>Peniculida</taxon>
        <taxon>Parameciidae</taxon>
        <taxon>Paramecium</taxon>
    </lineage>
</organism>
<name>A0A8S1RTT2_9CILI</name>
<dbReference type="AlphaFoldDB" id="A0A8S1RTT2"/>
<accession>A0A8S1RTT2</accession>
<keyword evidence="2" id="KW-1185">Reference proteome</keyword>
<evidence type="ECO:0000313" key="2">
    <source>
        <dbReference type="Proteomes" id="UP000692954"/>
    </source>
</evidence>
<comment type="caution">
    <text evidence="1">The sequence shown here is derived from an EMBL/GenBank/DDBJ whole genome shotgun (WGS) entry which is preliminary data.</text>
</comment>